<organism evidence="4 5">
    <name type="scientific">Armillaria solidipes</name>
    <dbReference type="NCBI Taxonomy" id="1076256"/>
    <lineage>
        <taxon>Eukaryota</taxon>
        <taxon>Fungi</taxon>
        <taxon>Dikarya</taxon>
        <taxon>Basidiomycota</taxon>
        <taxon>Agaricomycotina</taxon>
        <taxon>Agaricomycetes</taxon>
        <taxon>Agaricomycetidae</taxon>
        <taxon>Agaricales</taxon>
        <taxon>Marasmiineae</taxon>
        <taxon>Physalacriaceae</taxon>
        <taxon>Armillaria</taxon>
    </lineage>
</organism>
<evidence type="ECO:0000313" key="5">
    <source>
        <dbReference type="Proteomes" id="UP000218334"/>
    </source>
</evidence>
<keyword evidence="1" id="KW-0677">Repeat</keyword>
<evidence type="ECO:0000256" key="1">
    <source>
        <dbReference type="ARBA" id="ARBA00022737"/>
    </source>
</evidence>
<dbReference type="Proteomes" id="UP000218334">
    <property type="component" value="Unassembled WGS sequence"/>
</dbReference>
<dbReference type="SUPFAM" id="SSF48452">
    <property type="entry name" value="TPR-like"/>
    <property type="match status" value="1"/>
</dbReference>
<reference evidence="5" key="1">
    <citation type="journal article" date="2017" name="Nat. Ecol. Evol.">
        <title>Genome expansion and lineage-specific genetic innovations in the forest pathogenic fungi Armillaria.</title>
        <authorList>
            <person name="Sipos G."/>
            <person name="Prasanna A.N."/>
            <person name="Walter M.C."/>
            <person name="O'Connor E."/>
            <person name="Balint B."/>
            <person name="Krizsan K."/>
            <person name="Kiss B."/>
            <person name="Hess J."/>
            <person name="Varga T."/>
            <person name="Slot J."/>
            <person name="Riley R."/>
            <person name="Boka B."/>
            <person name="Rigling D."/>
            <person name="Barry K."/>
            <person name="Lee J."/>
            <person name="Mihaltcheva S."/>
            <person name="LaButti K."/>
            <person name="Lipzen A."/>
            <person name="Waldron R."/>
            <person name="Moloney N.M."/>
            <person name="Sperisen C."/>
            <person name="Kredics L."/>
            <person name="Vagvoelgyi C."/>
            <person name="Patrignani A."/>
            <person name="Fitzpatrick D."/>
            <person name="Nagy I."/>
            <person name="Doyle S."/>
            <person name="Anderson J.B."/>
            <person name="Grigoriev I.V."/>
            <person name="Gueldener U."/>
            <person name="Muensterkoetter M."/>
            <person name="Nagy L.G."/>
        </authorList>
    </citation>
    <scope>NUCLEOTIDE SEQUENCE [LARGE SCALE GENOMIC DNA]</scope>
    <source>
        <strain evidence="5">28-4</strain>
    </source>
</reference>
<accession>A0A2H3B4Y2</accession>
<feature type="region of interest" description="Disordered" evidence="3">
    <location>
        <begin position="242"/>
        <end position="277"/>
    </location>
</feature>
<feature type="region of interest" description="Disordered" evidence="3">
    <location>
        <begin position="1"/>
        <end position="35"/>
    </location>
</feature>
<dbReference type="InterPro" id="IPR011990">
    <property type="entry name" value="TPR-like_helical_dom_sf"/>
</dbReference>
<evidence type="ECO:0000256" key="3">
    <source>
        <dbReference type="SAM" id="MobiDB-lite"/>
    </source>
</evidence>
<dbReference type="Gene3D" id="1.25.40.10">
    <property type="entry name" value="Tetratricopeptide repeat domain"/>
    <property type="match status" value="1"/>
</dbReference>
<proteinExistence type="predicted"/>
<evidence type="ECO:0008006" key="6">
    <source>
        <dbReference type="Google" id="ProtNLM"/>
    </source>
</evidence>
<dbReference type="EMBL" id="KZ293443">
    <property type="protein sequence ID" value="PBK65935.1"/>
    <property type="molecule type" value="Genomic_DNA"/>
</dbReference>
<sequence>MSHSHTHAPGETHSHSHAPPQQQQRPIPPPPDPALQALIDAQFSPVDLTVTDANLLLCTPHSLPVCADCDVDYSKTNFLSRLLTQNPNIKVPPPGQVVNKQLSGAVNTIKEEGNKLYKMSLYPQAVQRYTAAAVAACQRAPWENNNVLREELSTVLSNRSAAYAGAHDWISALADAEAVIQIRKSWAKGHLRKAKALRGLAKLDEAQDAVTFGLTYEPDNKELLEYSADLEKLKRTIEAVKAARSTSNDSTGATATTAASGPANPVAFIPTKEETSS</sequence>
<protein>
    <recommendedName>
        <fullName evidence="6">TPR-like protein</fullName>
    </recommendedName>
</protein>
<feature type="compositionally biased region" description="Low complexity" evidence="3">
    <location>
        <begin position="245"/>
        <end position="265"/>
    </location>
</feature>
<name>A0A2H3B4Y2_9AGAR</name>
<dbReference type="AlphaFoldDB" id="A0A2H3B4Y2"/>
<evidence type="ECO:0000313" key="4">
    <source>
        <dbReference type="EMBL" id="PBK65935.1"/>
    </source>
</evidence>
<evidence type="ECO:0000256" key="2">
    <source>
        <dbReference type="ARBA" id="ARBA00022803"/>
    </source>
</evidence>
<keyword evidence="5" id="KW-1185">Reference proteome</keyword>
<dbReference type="STRING" id="1076256.A0A2H3B4Y2"/>
<gene>
    <name evidence="4" type="ORF">ARMSODRAFT_960849</name>
</gene>
<dbReference type="PANTHER" id="PTHR22904">
    <property type="entry name" value="TPR REPEAT CONTAINING PROTEIN"/>
    <property type="match status" value="1"/>
</dbReference>
<keyword evidence="2" id="KW-0802">TPR repeat</keyword>
<dbReference type="PANTHER" id="PTHR22904:SF534">
    <property type="match status" value="1"/>
</dbReference>
<dbReference type="GO" id="GO:0051879">
    <property type="term" value="F:Hsp90 protein binding"/>
    <property type="evidence" value="ECO:0007669"/>
    <property type="project" value="TreeGrafter"/>
</dbReference>